<dbReference type="RefSeq" id="WP_350379852.1">
    <property type="nucleotide sequence ID" value="NZ_JBELQD010000017.1"/>
</dbReference>
<name>A0ABV1R4U5_9HYPH</name>
<sequence length="398" mass="44931">MVNTAQLPAHQLLDVLYPPQGAASPTDAQAATALTNFLNLLVGIDAKHTRKQLSLDYLASQVFSKTRLLHKDSEKVAYCRSHLNIAVRQLRLLINQVSSPLTLSSLEPYSSILRDYIFDLGEVVPFLERNNPGFVYLSGGKNSNVHSWEVYLLSRGLIYQSAFRGSGPQFDHKTAQITAIFALRQALELRFERLVSVYPIDKNGRGPKLRHGFHQKFITTHTQYFDAPGVDFPKIQKVYDWCSEVVHLAYQPFAWQTEWALEIAEQLLRPRKPVKGQAWNIAGSVEIIDVVAMQDAYEVYFLENYDHGSWRMMRHRPEALIKNWHSSMQMMAPDYRSAGLSIAAKRSKNNNVMSSGDGKRFVRWFAAGALGFGLGWIASTKRSAAQESLMARPNGEDG</sequence>
<comment type="caution">
    <text evidence="1">The sequence shown here is derived from an EMBL/GenBank/DDBJ whole genome shotgun (WGS) entry which is preliminary data.</text>
</comment>
<reference evidence="1" key="1">
    <citation type="submission" date="2024-06" db="EMBL/GenBank/DDBJ databases">
        <authorList>
            <person name="Campbell A.G."/>
        </authorList>
    </citation>
    <scope>NUCLEOTIDE SEQUENCE</scope>
    <source>
        <strain evidence="1">EM17</strain>
    </source>
</reference>
<protein>
    <submittedName>
        <fullName evidence="1">Uncharacterized protein</fullName>
    </submittedName>
</protein>
<organism evidence="1 2">
    <name type="scientific">Methylobacterium brachiatum</name>
    <dbReference type="NCBI Taxonomy" id="269660"/>
    <lineage>
        <taxon>Bacteria</taxon>
        <taxon>Pseudomonadati</taxon>
        <taxon>Pseudomonadota</taxon>
        <taxon>Alphaproteobacteria</taxon>
        <taxon>Hyphomicrobiales</taxon>
        <taxon>Methylobacteriaceae</taxon>
        <taxon>Methylobacterium</taxon>
    </lineage>
</organism>
<evidence type="ECO:0000313" key="2">
    <source>
        <dbReference type="Proteomes" id="UP001432995"/>
    </source>
</evidence>
<dbReference type="Proteomes" id="UP001432995">
    <property type="component" value="Unassembled WGS sequence"/>
</dbReference>
<proteinExistence type="predicted"/>
<gene>
    <name evidence="1" type="ORF">ABS770_16355</name>
</gene>
<evidence type="ECO:0000313" key="1">
    <source>
        <dbReference type="EMBL" id="MER2289840.1"/>
    </source>
</evidence>
<keyword evidence="2" id="KW-1185">Reference proteome</keyword>
<dbReference type="EMBL" id="JBELQD010000017">
    <property type="protein sequence ID" value="MER2289840.1"/>
    <property type="molecule type" value="Genomic_DNA"/>
</dbReference>
<accession>A0ABV1R4U5</accession>